<dbReference type="SMART" id="SM00360">
    <property type="entry name" value="RRM"/>
    <property type="match status" value="5"/>
</dbReference>
<dbReference type="PANTHER" id="PTHR48025:SF1">
    <property type="entry name" value="RRM DOMAIN-CONTAINING PROTEIN"/>
    <property type="match status" value="1"/>
</dbReference>
<feature type="domain" description="RRM" evidence="3">
    <location>
        <begin position="1"/>
        <end position="80"/>
    </location>
</feature>
<feature type="domain" description="RRM" evidence="3">
    <location>
        <begin position="213"/>
        <end position="288"/>
    </location>
</feature>
<name>A0A5J4WTR4_9EUKA</name>
<dbReference type="InterPro" id="IPR035979">
    <property type="entry name" value="RBD_domain_sf"/>
</dbReference>
<evidence type="ECO:0000259" key="3">
    <source>
        <dbReference type="PROSITE" id="PS50102"/>
    </source>
</evidence>
<gene>
    <name evidence="4" type="ORF">EZS28_006958</name>
</gene>
<reference evidence="4 5" key="1">
    <citation type="submission" date="2019-03" db="EMBL/GenBank/DDBJ databases">
        <title>Single cell metagenomics reveals metabolic interactions within the superorganism composed of flagellate Streblomastix strix and complex community of Bacteroidetes bacteria on its surface.</title>
        <authorList>
            <person name="Treitli S.C."/>
            <person name="Kolisko M."/>
            <person name="Husnik F."/>
            <person name="Keeling P."/>
            <person name="Hampl V."/>
        </authorList>
    </citation>
    <scope>NUCLEOTIDE SEQUENCE [LARGE SCALE GENOMIC DNA]</scope>
    <source>
        <strain evidence="4">ST1C</strain>
    </source>
</reference>
<dbReference type="InterPro" id="IPR000504">
    <property type="entry name" value="RRM_dom"/>
</dbReference>
<dbReference type="Pfam" id="PF00076">
    <property type="entry name" value="RRM_1"/>
    <property type="match status" value="4"/>
</dbReference>
<feature type="domain" description="RRM" evidence="3">
    <location>
        <begin position="113"/>
        <end position="184"/>
    </location>
</feature>
<accession>A0A5J4WTR4</accession>
<dbReference type="SUPFAM" id="SSF54928">
    <property type="entry name" value="RNA-binding domain, RBD"/>
    <property type="match status" value="4"/>
</dbReference>
<dbReference type="Proteomes" id="UP000324800">
    <property type="component" value="Unassembled WGS sequence"/>
</dbReference>
<evidence type="ECO:0000313" key="4">
    <source>
        <dbReference type="EMBL" id="KAA6397519.1"/>
    </source>
</evidence>
<dbReference type="EMBL" id="SNRW01001161">
    <property type="protein sequence ID" value="KAA6397519.1"/>
    <property type="molecule type" value="Genomic_DNA"/>
</dbReference>
<dbReference type="OrthoDB" id="5970at2759"/>
<protein>
    <recommendedName>
        <fullName evidence="3">RRM domain-containing protein</fullName>
    </recommendedName>
</protein>
<organism evidence="4 5">
    <name type="scientific">Streblomastix strix</name>
    <dbReference type="NCBI Taxonomy" id="222440"/>
    <lineage>
        <taxon>Eukaryota</taxon>
        <taxon>Metamonada</taxon>
        <taxon>Preaxostyla</taxon>
        <taxon>Oxymonadida</taxon>
        <taxon>Streblomastigidae</taxon>
        <taxon>Streblomastix</taxon>
    </lineage>
</organism>
<proteinExistence type="predicted"/>
<feature type="domain" description="RRM" evidence="3">
    <location>
        <begin position="386"/>
        <end position="462"/>
    </location>
</feature>
<dbReference type="PROSITE" id="PS50102">
    <property type="entry name" value="RRM"/>
    <property type="match status" value="4"/>
</dbReference>
<dbReference type="AlphaFoldDB" id="A0A5J4WTR4"/>
<dbReference type="InterPro" id="IPR050502">
    <property type="entry name" value="Euk_RNA-bind_prot"/>
</dbReference>
<evidence type="ECO:0000313" key="5">
    <source>
        <dbReference type="Proteomes" id="UP000324800"/>
    </source>
</evidence>
<dbReference type="PANTHER" id="PTHR48025">
    <property type="entry name" value="OS02G0815200 PROTEIN"/>
    <property type="match status" value="1"/>
</dbReference>
<dbReference type="InterPro" id="IPR012677">
    <property type="entry name" value="Nucleotide-bd_a/b_plait_sf"/>
</dbReference>
<sequence>MTQYFTHVKWEQGDFTENQLLQHFRPYGAVNVAMEKVEIGSNEGSANVSFHTQNEAINAQKQTDGQILDGAVLEVILPQQTNRQAISYLLNKPVLKQSSLYYTISPSQDVNKKALCIKGITPSITERNIWYIFAAFIPASCRVVHAKAIAFINFGYEENAQEAFEMLNGKAIDGKKIRIEYERLNDHSHHHQENHIRPPLPAIQLPGTNFNDKSIYITNLNPKTLEKDLRLVFLAFNSIRVTIPTNRHPSQHCGFADFAREEDARQALLHTNGINVDGYMLHVEYKKIKIETNSDLQIAPNKRALLIKNINPVTKVQNLTGFLSKYHPSNIAIIPDEENDNQTCMATVEFQTARIASDVQKLAHESFLNGNIITAELIEVSPNENRALFVKGLNPSTTDYQLWTAFRPFNSTEAKIPPNQDHRKARHGLVMFPNTNDAKKALESFAGQTIDGYKVDIQYKIEQKKENIKSGVKGFQQWSPGTAKKLQEDLQQIMDLTGSDRVSAIKAYLEAGKEIAKAIDFILSHPK</sequence>
<dbReference type="CDD" id="cd00590">
    <property type="entry name" value="RRM_SF"/>
    <property type="match status" value="4"/>
</dbReference>
<evidence type="ECO:0000256" key="1">
    <source>
        <dbReference type="ARBA" id="ARBA00022884"/>
    </source>
</evidence>
<keyword evidence="1 2" id="KW-0694">RNA-binding</keyword>
<dbReference type="Gene3D" id="3.30.70.330">
    <property type="match status" value="5"/>
</dbReference>
<dbReference type="GO" id="GO:0003729">
    <property type="term" value="F:mRNA binding"/>
    <property type="evidence" value="ECO:0007669"/>
    <property type="project" value="TreeGrafter"/>
</dbReference>
<comment type="caution">
    <text evidence="4">The sequence shown here is derived from an EMBL/GenBank/DDBJ whole genome shotgun (WGS) entry which is preliminary data.</text>
</comment>
<evidence type="ECO:0000256" key="2">
    <source>
        <dbReference type="PROSITE-ProRule" id="PRU00176"/>
    </source>
</evidence>